<accession>A0A9X3TTX1</accession>
<evidence type="ECO:0000313" key="2">
    <source>
        <dbReference type="Proteomes" id="UP001151071"/>
    </source>
</evidence>
<protein>
    <submittedName>
        <fullName evidence="1">DUF2634 domain-containing protein</fullName>
    </submittedName>
</protein>
<dbReference type="Pfam" id="PF10934">
    <property type="entry name" value="Sheath_initiator"/>
    <property type="match status" value="1"/>
</dbReference>
<reference evidence="1" key="1">
    <citation type="submission" date="2022-12" db="EMBL/GenBank/DDBJ databases">
        <title>Draft genome sequence of the thermophilic strain Brevibacillus thermoruber HT42, isolated from Los Humeros, Puebla, Mexico, with biotechnological potential.</title>
        <authorList>
            <person name="Lara Sanchez J."/>
            <person name="Solis Palacios R."/>
            <person name="Bustos Baena A.S."/>
            <person name="Ruz Baez A.E."/>
            <person name="Espinosa Luna G."/>
            <person name="Oliart Ros R.M."/>
        </authorList>
    </citation>
    <scope>NUCLEOTIDE SEQUENCE</scope>
    <source>
        <strain evidence="1">HT42</strain>
    </source>
</reference>
<name>A0A9X3TTX1_9BACL</name>
<evidence type="ECO:0000313" key="1">
    <source>
        <dbReference type="EMBL" id="MDA5110323.1"/>
    </source>
</evidence>
<proteinExistence type="predicted"/>
<organism evidence="1 2">
    <name type="scientific">Brevibacillus thermoruber</name>
    <dbReference type="NCBI Taxonomy" id="33942"/>
    <lineage>
        <taxon>Bacteria</taxon>
        <taxon>Bacillati</taxon>
        <taxon>Bacillota</taxon>
        <taxon>Bacilli</taxon>
        <taxon>Bacillales</taxon>
        <taxon>Paenibacillaceae</taxon>
        <taxon>Brevibacillus</taxon>
    </lineage>
</organism>
<sequence>MFPTIMPDQAEQQGGSGDTPIPWTYVFDWETRQLLTDADGRYLRTKTYRDYLDQVIQKVLRTKRFAYGIYSEQYGVDYLADIGKMRASVSLAVVKQQIIEAVEALAEIEQADVTDIRFADERVMITLQVEGKRGETELEVSIWSR</sequence>
<comment type="caution">
    <text evidence="1">The sequence shown here is derived from an EMBL/GenBank/DDBJ whole genome shotgun (WGS) entry which is preliminary data.</text>
</comment>
<dbReference type="AlphaFoldDB" id="A0A9X3TTX1"/>
<dbReference type="RefSeq" id="WP_035300411.1">
    <property type="nucleotide sequence ID" value="NZ_JAPYYP010000029.1"/>
</dbReference>
<dbReference type="InterPro" id="IPR020288">
    <property type="entry name" value="Sheath_initiator"/>
</dbReference>
<keyword evidence="2" id="KW-1185">Reference proteome</keyword>
<dbReference type="EMBL" id="JAPYYP010000029">
    <property type="protein sequence ID" value="MDA5110323.1"/>
    <property type="molecule type" value="Genomic_DNA"/>
</dbReference>
<gene>
    <name evidence="1" type="ORF">O3V59_18340</name>
</gene>
<dbReference type="Proteomes" id="UP001151071">
    <property type="component" value="Unassembled WGS sequence"/>
</dbReference>